<organism evidence="9 10">
    <name type="scientific">Aplysia californica</name>
    <name type="common">California sea hare</name>
    <dbReference type="NCBI Taxonomy" id="6500"/>
    <lineage>
        <taxon>Eukaryota</taxon>
        <taxon>Metazoa</taxon>
        <taxon>Spiralia</taxon>
        <taxon>Lophotrochozoa</taxon>
        <taxon>Mollusca</taxon>
        <taxon>Gastropoda</taxon>
        <taxon>Heterobranchia</taxon>
        <taxon>Euthyneura</taxon>
        <taxon>Tectipleura</taxon>
        <taxon>Aplysiida</taxon>
        <taxon>Aplysioidea</taxon>
        <taxon>Aplysiidae</taxon>
        <taxon>Aplysia</taxon>
    </lineage>
</organism>
<feature type="region of interest" description="Disordered" evidence="7">
    <location>
        <begin position="1404"/>
        <end position="1455"/>
    </location>
</feature>
<feature type="compositionally biased region" description="Low complexity" evidence="7">
    <location>
        <begin position="1339"/>
        <end position="1355"/>
    </location>
</feature>
<evidence type="ECO:0000256" key="3">
    <source>
        <dbReference type="ARBA" id="ARBA00022670"/>
    </source>
</evidence>
<evidence type="ECO:0000259" key="8">
    <source>
        <dbReference type="PROSITE" id="PS50802"/>
    </source>
</evidence>
<feature type="domain" description="OTU" evidence="8">
    <location>
        <begin position="142"/>
        <end position="295"/>
    </location>
</feature>
<feature type="compositionally biased region" description="Basic and acidic residues" evidence="7">
    <location>
        <begin position="1491"/>
        <end position="1502"/>
    </location>
</feature>
<dbReference type="InterPro" id="IPR048857">
    <property type="entry name" value="OTU1_Ubl"/>
</dbReference>
<reference evidence="10" key="1">
    <citation type="submission" date="2025-08" db="UniProtKB">
        <authorList>
            <consortium name="RefSeq"/>
        </authorList>
    </citation>
    <scope>IDENTIFICATION</scope>
</reference>
<feature type="compositionally biased region" description="Polar residues" evidence="7">
    <location>
        <begin position="1356"/>
        <end position="1372"/>
    </location>
</feature>
<protein>
    <recommendedName>
        <fullName evidence="2">ubiquitinyl hydrolase 1</fullName>
        <ecNumber evidence="2">3.4.19.12</ecNumber>
    </recommendedName>
</protein>
<dbReference type="Gene3D" id="3.10.20.90">
    <property type="entry name" value="Phosphatidylinositol 3-kinase Catalytic Subunit, Chain A, domain 1"/>
    <property type="match status" value="1"/>
</dbReference>
<feature type="compositionally biased region" description="Low complexity" evidence="7">
    <location>
        <begin position="589"/>
        <end position="605"/>
    </location>
</feature>
<feature type="compositionally biased region" description="Polar residues" evidence="7">
    <location>
        <begin position="706"/>
        <end position="750"/>
    </location>
</feature>
<feature type="compositionally biased region" description="Low complexity" evidence="7">
    <location>
        <begin position="1210"/>
        <end position="1256"/>
    </location>
</feature>
<dbReference type="RefSeq" id="XP_005099775.2">
    <property type="nucleotide sequence ID" value="XM_005099718.3"/>
</dbReference>
<dbReference type="InterPro" id="IPR045827">
    <property type="entry name" value="VCPIP1_N"/>
</dbReference>
<proteinExistence type="predicted"/>
<feature type="region of interest" description="Disordered" evidence="7">
    <location>
        <begin position="588"/>
        <end position="619"/>
    </location>
</feature>
<keyword evidence="5" id="KW-0378">Hydrolase</keyword>
<feature type="region of interest" description="Disordered" evidence="7">
    <location>
        <begin position="1162"/>
        <end position="1388"/>
    </location>
</feature>
<dbReference type="CDD" id="cd17059">
    <property type="entry name" value="Ubl_OTU1"/>
    <property type="match status" value="1"/>
</dbReference>
<dbReference type="SUPFAM" id="SSF54236">
    <property type="entry name" value="Ubiquitin-like"/>
    <property type="match status" value="1"/>
</dbReference>
<dbReference type="InterPro" id="IPR039087">
    <property type="entry name" value="VCPIP1"/>
</dbReference>
<evidence type="ECO:0000313" key="9">
    <source>
        <dbReference type="Proteomes" id="UP000694888"/>
    </source>
</evidence>
<feature type="compositionally biased region" description="Polar residues" evidence="7">
    <location>
        <begin position="1173"/>
        <end position="1182"/>
    </location>
</feature>
<keyword evidence="9" id="KW-1185">Reference proteome</keyword>
<feature type="region of interest" description="Disordered" evidence="7">
    <location>
        <begin position="1011"/>
        <end position="1092"/>
    </location>
</feature>
<feature type="compositionally biased region" description="Polar residues" evidence="7">
    <location>
        <begin position="1014"/>
        <end position="1023"/>
    </location>
</feature>
<feature type="compositionally biased region" description="Acidic residues" evidence="7">
    <location>
        <begin position="1057"/>
        <end position="1068"/>
    </location>
</feature>
<evidence type="ECO:0000256" key="2">
    <source>
        <dbReference type="ARBA" id="ARBA00012759"/>
    </source>
</evidence>
<dbReference type="Pfam" id="PF21403">
    <property type="entry name" value="OTU1_UBXL"/>
    <property type="match status" value="1"/>
</dbReference>
<feature type="compositionally biased region" description="Acidic residues" evidence="7">
    <location>
        <begin position="1503"/>
        <end position="1513"/>
    </location>
</feature>
<dbReference type="GeneID" id="101860657"/>
<sequence length="1541" mass="167564">MEEPNGYPLALLLNLELGTLEVLDSLLFNTRRTPLVDGTNTSPPCPPREVFKVNGLSNYLCTILSPSLTYYGMDKSSGKAKLLTDMGKAAVFDCGHLCDRAFLIQTDHLHISGYGMDRSGSAHYLQETLSLIKLSNENEERLVPIHADGDGHCLVHAVSRALIGWELFWHPLRVNLKQHLEENLEKYKMQFGDFIDSSEWDLIIEECDPEFVPSGSEPTGLRNIHIFGLANVLRRPIILLDSVEGISSSGDYSGVFLPYFSLPSACMNKDGLLNQPLCIAWSNPGRNHFIPLVGVKGKKCPRLPRHMIQRAWGVPDTAIEEYLHFDQQGFCLVGGEKVLQVGYLQRLVAAMSDIFVQEHRVSPALVADVYQHIFKPKGLIFGISLDLLLDTTVSSVAEEKLYVCLSCHSLALSQALEAQCCTPGGDLYDLALQCHGPLKDGQKYKFPVHDVSATYSAALDRLVPTPPPCFSCGKSDFRLVRADYSVVYRDGDSTLTKSSRSATGYKHFWKGKEYDTIPKRVLVRMDWGGKVVEEFVYWFQDESDPTLDSNVYQMAQDLVHEHFPGEFGSERLVQRVVDQILLQVNMTPAGHATGQSGSGAGASDSPESKMEEDSDHAWSPTRASKAILLGMQRQTVHKEELTRSATEKQVRQNIEDKAWKQHRKLSDRMAAERKSPVHGDGTRKTSERKAGPPSPSKTSPPPGTAQTTLTPDASQTTLTPGPSQTTLTPGPSQTRVSQTTDNVSGSSQAAPVNKRIRLSTADGKNMTLDLPADCTFLQLQSLIASAAHVPPDRQRIRYGFPPRELKVPEGEWQDYKVPVQPGDRIMLDVVTAPSSGAPDTSGNEDRTDSQVVRTVDRSNIHGLPARRDDSSGNSFAEGGMDEVSDRVLMGLMDPLLHSGGDSLDHCLSSLALTAALEHRDMWSYAQRLPHLFSVNGLFYKQVERDMGLEHGKHCTLPLLPGKLFVYNGNDDRLELCLEPYGHFPVENRVESRAQTMLPTCHCGLKTSYKPFSGQGHSLRSSTSSEDRMPTDIPMSPKRHEARRVTTFCDPAIHQESIEEEEEEEEESAPGERKEGSASTSSSSSQPSSHCLPPAELLRSLPLRGLLSTPGSLPQPLLTAPDSGRLVRRGPGYSELSPIPENSSNERADMLHQLVRRMERAVETMGQEAEAISSGRNPPQIRSSFAGLVSGEGEEEGEGVEVKEGEVENNSGTAGTTTSSTTTTPTVPVAATTTLLSSSALSAQATSSPSPSPSSSSKRWEYSASSTYHPHSPVTVTTNSPGLASPSTPRVPHFHDVSASPSATLSPPQSQGSTSPLSHPGPTADSLQVGLGRLATLNHSPSSSSSSSSNPASASPYGNSRTSFSENDTSSRAAQGEGQDGEEMEADANAIAILAGEVASNIAAMDQDIKPFSPTSSNHPEEGKGTSLPIATSTGEDVSEETSASVPRHLSGESTETGVEMMDTVWTESDHQLIGSALPAQTNIEARMSIDLQDRGTTSREEAMREEEEEELEDLFVKEQTPDVAQKSPEEKQEGTSAMDSL</sequence>
<feature type="region of interest" description="Disordered" evidence="7">
    <location>
        <begin position="1108"/>
        <end position="1147"/>
    </location>
</feature>
<feature type="compositionally biased region" description="Polar residues" evidence="7">
    <location>
        <begin position="1428"/>
        <end position="1444"/>
    </location>
</feature>
<feature type="region of interest" description="Disordered" evidence="7">
    <location>
        <begin position="1488"/>
        <end position="1541"/>
    </location>
</feature>
<evidence type="ECO:0000256" key="1">
    <source>
        <dbReference type="ARBA" id="ARBA00000707"/>
    </source>
</evidence>
<evidence type="ECO:0000256" key="5">
    <source>
        <dbReference type="ARBA" id="ARBA00022801"/>
    </source>
</evidence>
<evidence type="ECO:0000256" key="7">
    <source>
        <dbReference type="SAM" id="MobiDB-lite"/>
    </source>
</evidence>
<dbReference type="InterPro" id="IPR003323">
    <property type="entry name" value="OTU_dom"/>
</dbReference>
<dbReference type="PANTHER" id="PTHR14843:SF2">
    <property type="entry name" value="DEUBIQUITINATING PROTEIN VCPIP1"/>
    <property type="match status" value="1"/>
</dbReference>
<dbReference type="PROSITE" id="PS50802">
    <property type="entry name" value="OTU"/>
    <property type="match status" value="1"/>
</dbReference>
<dbReference type="EC" id="3.4.19.12" evidence="2"/>
<keyword evidence="3" id="KW-0645">Protease</keyword>
<dbReference type="Proteomes" id="UP000694888">
    <property type="component" value="Unplaced"/>
</dbReference>
<feature type="compositionally biased region" description="Polar residues" evidence="7">
    <location>
        <begin position="1298"/>
        <end position="1316"/>
    </location>
</feature>
<feature type="compositionally biased region" description="Pro residues" evidence="7">
    <location>
        <begin position="692"/>
        <end position="703"/>
    </location>
</feature>
<dbReference type="CDD" id="cd22769">
    <property type="entry name" value="OTU_VCIP135"/>
    <property type="match status" value="1"/>
</dbReference>
<keyword evidence="4" id="KW-0833">Ubl conjugation pathway</keyword>
<feature type="compositionally biased region" description="Basic and acidic residues" evidence="7">
    <location>
        <begin position="659"/>
        <end position="690"/>
    </location>
</feature>
<accession>A0ABM0JRE6</accession>
<evidence type="ECO:0000256" key="6">
    <source>
        <dbReference type="ARBA" id="ARBA00022807"/>
    </source>
</evidence>
<comment type="catalytic activity">
    <reaction evidence="1">
        <text>Thiol-dependent hydrolysis of ester, thioester, amide, peptide and isopeptide bonds formed by the C-terminal Gly of ubiquitin (a 76-residue protein attached to proteins as an intracellular targeting signal).</text>
        <dbReference type="EC" id="3.4.19.12"/>
    </reaction>
</comment>
<feature type="region of interest" description="Disordered" evidence="7">
    <location>
        <begin position="659"/>
        <end position="751"/>
    </location>
</feature>
<evidence type="ECO:0000256" key="4">
    <source>
        <dbReference type="ARBA" id="ARBA00022786"/>
    </source>
</evidence>
<keyword evidence="6" id="KW-0788">Thiol protease</keyword>
<dbReference type="Pfam" id="PF02338">
    <property type="entry name" value="OTU"/>
    <property type="match status" value="1"/>
</dbReference>
<feature type="compositionally biased region" description="Low complexity" evidence="7">
    <location>
        <begin position="1076"/>
        <end position="1088"/>
    </location>
</feature>
<gene>
    <name evidence="10" type="primary">LOC101860657</name>
</gene>
<dbReference type="Pfam" id="PF19437">
    <property type="entry name" value="VCIP135_N"/>
    <property type="match status" value="1"/>
</dbReference>
<feature type="compositionally biased region" description="Polar residues" evidence="7">
    <location>
        <begin position="1262"/>
        <end position="1287"/>
    </location>
</feature>
<dbReference type="InterPro" id="IPR029071">
    <property type="entry name" value="Ubiquitin-like_domsf"/>
</dbReference>
<name>A0ABM0JRE6_APLCA</name>
<dbReference type="PANTHER" id="PTHR14843">
    <property type="entry name" value="DEUBIQUITINATING PROTEIN VCIP135"/>
    <property type="match status" value="1"/>
</dbReference>
<evidence type="ECO:0000313" key="10">
    <source>
        <dbReference type="RefSeq" id="XP_005099775.2"/>
    </source>
</evidence>